<evidence type="ECO:0000259" key="2">
    <source>
        <dbReference type="Pfam" id="PF05239"/>
    </source>
</evidence>
<dbReference type="InterPro" id="IPR027275">
    <property type="entry name" value="PRC-brl_dom"/>
</dbReference>
<keyword evidence="5" id="KW-1185">Reference proteome</keyword>
<sequence length="306" mass="33099">MANERELKELFEATAYDNTGDKLGDIKEIFVDDETGAPTFVEVGHGLFGMSSSLVPLRGANFEGDALNLAFSKDRVKDAPDLDSDRNLTSEQQDELYRHYGVQDAPGITGVGSDRREAAAGEREVAGDKAGYAAAGAGAGAAADGKHHADADVDAQRRAAADVDADRRAAADVDAQRQAAGNQDEMIRSEERLNVGKERVASGEARLRKYVVEDTEQVEVPVTREEVRVERTPISEEEAKNLTGNIGEEEASVTLHEERVNVSKDTVPVEKVALNKEQVQDTETVSETVRKEQFDTEGVTDPKAGK</sequence>
<dbReference type="GO" id="GO:0030077">
    <property type="term" value="C:plasma membrane light-harvesting complex"/>
    <property type="evidence" value="ECO:0007669"/>
    <property type="project" value="InterPro"/>
</dbReference>
<dbReference type="Proteomes" id="UP000185434">
    <property type="component" value="Chromosome"/>
</dbReference>
<dbReference type="InterPro" id="IPR019060">
    <property type="entry name" value="DUF2382"/>
</dbReference>
<evidence type="ECO:0000313" key="5">
    <source>
        <dbReference type="Proteomes" id="UP000185434"/>
    </source>
</evidence>
<dbReference type="PANTHER" id="PTHR38463:SF1">
    <property type="entry name" value="STRESS RESPONSE PROTEIN YSNF"/>
    <property type="match status" value="1"/>
</dbReference>
<accession>A0A1L7CR27</accession>
<dbReference type="InterPro" id="IPR011033">
    <property type="entry name" value="PRC_barrel-like_sf"/>
</dbReference>
<protein>
    <submittedName>
        <fullName evidence="4">Photosystem reaction center subunit H</fullName>
    </submittedName>
</protein>
<dbReference type="InterPro" id="IPR052967">
    <property type="entry name" value="Stress_Response_Assoc"/>
</dbReference>
<dbReference type="Pfam" id="PF05239">
    <property type="entry name" value="PRC"/>
    <property type="match status" value="1"/>
</dbReference>
<dbReference type="SUPFAM" id="SSF50346">
    <property type="entry name" value="PRC-barrel domain"/>
    <property type="match status" value="1"/>
</dbReference>
<evidence type="ECO:0000313" key="4">
    <source>
        <dbReference type="EMBL" id="APT88287.1"/>
    </source>
</evidence>
<feature type="region of interest" description="Disordered" evidence="1">
    <location>
        <begin position="141"/>
        <end position="191"/>
    </location>
</feature>
<reference evidence="4 5" key="1">
    <citation type="submission" date="2014-08" db="EMBL/GenBank/DDBJ databases">
        <title>Complete genome sequence of Corynebacterium frankenforstense ST18(T) (=DSM 45800(T)), isolated from raw cow milk.</title>
        <authorList>
            <person name="Ruckert C."/>
            <person name="Albersmeier A."/>
            <person name="Winkler A."/>
            <person name="Lipski A."/>
            <person name="Kalinowski J."/>
        </authorList>
    </citation>
    <scope>NUCLEOTIDE SEQUENCE [LARGE SCALE GENOMIC DNA]</scope>
    <source>
        <strain evidence="4 5">ST18</strain>
    </source>
</reference>
<gene>
    <name evidence="4" type="ORF">CFRA_02230</name>
</gene>
<dbReference type="AlphaFoldDB" id="A0A1L7CR27"/>
<name>A0A1L7CR27_9CORY</name>
<feature type="domain" description="DUF2382" evidence="3">
    <location>
        <begin position="186"/>
        <end position="295"/>
    </location>
</feature>
<dbReference type="KEGG" id="cfk:CFRA_02230"/>
<dbReference type="STRING" id="1437875.CFRA_02230"/>
<feature type="compositionally biased region" description="Basic and acidic residues" evidence="1">
    <location>
        <begin position="113"/>
        <end position="124"/>
    </location>
</feature>
<organism evidence="4 5">
    <name type="scientific">Corynebacterium frankenforstense DSM 45800</name>
    <dbReference type="NCBI Taxonomy" id="1437875"/>
    <lineage>
        <taxon>Bacteria</taxon>
        <taxon>Bacillati</taxon>
        <taxon>Actinomycetota</taxon>
        <taxon>Actinomycetes</taxon>
        <taxon>Mycobacteriales</taxon>
        <taxon>Corynebacteriaceae</taxon>
        <taxon>Corynebacterium</taxon>
    </lineage>
</organism>
<dbReference type="PANTHER" id="PTHR38463">
    <property type="entry name" value="STRESS RESPONSE PROTEIN YSNF"/>
    <property type="match status" value="1"/>
</dbReference>
<evidence type="ECO:0000256" key="1">
    <source>
        <dbReference type="SAM" id="MobiDB-lite"/>
    </source>
</evidence>
<dbReference type="RefSeq" id="WP_075663261.1">
    <property type="nucleotide sequence ID" value="NZ_CP009247.1"/>
</dbReference>
<feature type="region of interest" description="Disordered" evidence="1">
    <location>
        <begin position="100"/>
        <end position="124"/>
    </location>
</feature>
<dbReference type="EMBL" id="CP009247">
    <property type="protein sequence ID" value="APT88287.1"/>
    <property type="molecule type" value="Genomic_DNA"/>
</dbReference>
<dbReference type="InterPro" id="IPR014747">
    <property type="entry name" value="Bac_photo_RC_H_C"/>
</dbReference>
<dbReference type="GO" id="GO:0019684">
    <property type="term" value="P:photosynthesis, light reaction"/>
    <property type="evidence" value="ECO:0007669"/>
    <property type="project" value="InterPro"/>
</dbReference>
<dbReference type="NCBIfam" id="TIGR02271">
    <property type="entry name" value="YsnF/AvaK domain"/>
    <property type="match status" value="1"/>
</dbReference>
<feature type="domain" description="PRC-barrel" evidence="2">
    <location>
        <begin position="4"/>
        <end position="74"/>
    </location>
</feature>
<feature type="compositionally biased region" description="Basic and acidic residues" evidence="1">
    <location>
        <begin position="144"/>
        <end position="175"/>
    </location>
</feature>
<dbReference type="OrthoDB" id="3712018at2"/>
<proteinExistence type="predicted"/>
<dbReference type="Pfam" id="PF09557">
    <property type="entry name" value="DUF2382"/>
    <property type="match status" value="1"/>
</dbReference>
<feature type="region of interest" description="Disordered" evidence="1">
    <location>
        <begin position="278"/>
        <end position="306"/>
    </location>
</feature>
<dbReference type="Gene3D" id="3.90.50.10">
    <property type="entry name" value="Photosynthetic Reaction Center, subunit H, domain 2"/>
    <property type="match status" value="1"/>
</dbReference>
<evidence type="ECO:0000259" key="3">
    <source>
        <dbReference type="Pfam" id="PF09557"/>
    </source>
</evidence>